<evidence type="ECO:0000256" key="6">
    <source>
        <dbReference type="SAM" id="Phobius"/>
    </source>
</evidence>
<dbReference type="FunCoup" id="I2H3U8">
    <property type="interactions" value="17"/>
</dbReference>
<keyword evidence="3" id="KW-0732">Signal</keyword>
<dbReference type="Pfam" id="PF03388">
    <property type="entry name" value="Lectin_leg-like"/>
    <property type="match status" value="1"/>
</dbReference>
<reference evidence="8 9" key="1">
    <citation type="journal article" date="2011" name="Proc. Natl. Acad. Sci. U.S.A.">
        <title>Evolutionary erosion of yeast sex chromosomes by mating-type switching accidents.</title>
        <authorList>
            <person name="Gordon J.L."/>
            <person name="Armisen D."/>
            <person name="Proux-Wera E."/>
            <person name="Oheigeartaigh S.S."/>
            <person name="Byrne K.P."/>
            <person name="Wolfe K.H."/>
        </authorList>
    </citation>
    <scope>NUCLEOTIDE SEQUENCE [LARGE SCALE GENOMIC DNA]</scope>
    <source>
        <strain evidence="9">ATCC 34711 / CBS 6284 / DSM 70876 / NBRC 10599 / NRRL Y-10934 / UCD 77-7</strain>
    </source>
</reference>
<evidence type="ECO:0000259" key="7">
    <source>
        <dbReference type="Pfam" id="PF03388"/>
    </source>
</evidence>
<dbReference type="InterPro" id="IPR013320">
    <property type="entry name" value="ConA-like_dom_sf"/>
</dbReference>
<keyword evidence="4 6" id="KW-1133">Transmembrane helix</keyword>
<dbReference type="GO" id="GO:0000139">
    <property type="term" value="C:Golgi membrane"/>
    <property type="evidence" value="ECO:0007669"/>
    <property type="project" value="TreeGrafter"/>
</dbReference>
<dbReference type="GeneID" id="14496086"/>
<dbReference type="GO" id="GO:0005537">
    <property type="term" value="F:D-mannose binding"/>
    <property type="evidence" value="ECO:0007669"/>
    <property type="project" value="TreeGrafter"/>
</dbReference>
<evidence type="ECO:0000256" key="1">
    <source>
        <dbReference type="ARBA" id="ARBA00004479"/>
    </source>
</evidence>
<protein>
    <recommendedName>
        <fullName evidence="7">L-type lectin-like domain-containing protein</fullName>
    </recommendedName>
</protein>
<comment type="subcellular location">
    <subcellularLocation>
        <location evidence="1">Membrane</location>
        <topology evidence="1">Single-pass type I membrane protein</topology>
    </subcellularLocation>
</comment>
<dbReference type="PANTHER" id="PTHR12223:SF45">
    <property type="entry name" value="RE50040P"/>
    <property type="match status" value="1"/>
</dbReference>
<dbReference type="OMA" id="MGFPKNL"/>
<feature type="domain" description="L-type lectin-like" evidence="7">
    <location>
        <begin position="169"/>
        <end position="317"/>
    </location>
</feature>
<dbReference type="Proteomes" id="UP000002866">
    <property type="component" value="Chromosome 4"/>
</dbReference>
<keyword evidence="9" id="KW-1185">Reference proteome</keyword>
<evidence type="ECO:0000256" key="5">
    <source>
        <dbReference type="ARBA" id="ARBA00023136"/>
    </source>
</evidence>
<dbReference type="STRING" id="1071380.I2H3U8"/>
<feature type="transmembrane region" description="Helical" evidence="6">
    <location>
        <begin position="390"/>
        <end position="410"/>
    </location>
</feature>
<keyword evidence="5 6" id="KW-0472">Membrane</keyword>
<dbReference type="KEGG" id="tbl:TBLA_0D05580"/>
<dbReference type="GO" id="GO:0005789">
    <property type="term" value="C:endoplasmic reticulum membrane"/>
    <property type="evidence" value="ECO:0007669"/>
    <property type="project" value="TreeGrafter"/>
</dbReference>
<sequence>MRSKQLNILLTIIISTLFLLFQIVSPFFKSSTNEIPFNFTSSISRVYNLDASIASPFNLERLNKFWFYKGDLSIVNDGSILQLTNQARPDKSSILLSNGLGDNIINDFEIISTFSLLGTDGTPETPGSKPMGDGMVFFITPDNSFMTLKRDEDIDEYTKRTGILARDTTLMGIPKNLPGLAIVLDTHKNSLVNNNDDIPFIDLLVNVNPNKQEYDSESDGSKTTAVRLNSEHIKLNKSILFGQEFKLRIIYMESISFLKIDIQYGNKNNYWIELYQTHESIFIPKNMKTYQRFIGIAASTSDVTETVNLVSIQTNEFHYFNEEDERDPHSRFKKDMQLFLLKEFGDQIHLEMNDFKRQKMIESQPNYDIQLHLQNISKSRKSNSFSFSKFLLIITPIFIILYFGSVYIRVSMKHVSRVKHFSAKNGMLPM</sequence>
<evidence type="ECO:0000313" key="8">
    <source>
        <dbReference type="EMBL" id="CCH61050.1"/>
    </source>
</evidence>
<dbReference type="GO" id="GO:0005793">
    <property type="term" value="C:endoplasmic reticulum-Golgi intermediate compartment"/>
    <property type="evidence" value="ECO:0007669"/>
    <property type="project" value="TreeGrafter"/>
</dbReference>
<evidence type="ECO:0000313" key="9">
    <source>
        <dbReference type="Proteomes" id="UP000002866"/>
    </source>
</evidence>
<proteinExistence type="predicted"/>
<evidence type="ECO:0000256" key="4">
    <source>
        <dbReference type="ARBA" id="ARBA00022989"/>
    </source>
</evidence>
<dbReference type="OrthoDB" id="270293at2759"/>
<dbReference type="CDD" id="cd07308">
    <property type="entry name" value="lectin_leg-like"/>
    <property type="match status" value="1"/>
</dbReference>
<dbReference type="InParanoid" id="I2H3U8"/>
<dbReference type="SUPFAM" id="SSF49899">
    <property type="entry name" value="Concanavalin A-like lectins/glucanases"/>
    <property type="match status" value="1"/>
</dbReference>
<dbReference type="PANTHER" id="PTHR12223">
    <property type="entry name" value="VESICULAR MANNOSE-BINDING LECTIN"/>
    <property type="match status" value="1"/>
</dbReference>
<dbReference type="AlphaFoldDB" id="I2H3U8"/>
<dbReference type="InterPro" id="IPR051136">
    <property type="entry name" value="Intracellular_Lectin-GPT"/>
</dbReference>
<dbReference type="GO" id="GO:0006888">
    <property type="term" value="P:endoplasmic reticulum to Golgi vesicle-mediated transport"/>
    <property type="evidence" value="ECO:0007669"/>
    <property type="project" value="TreeGrafter"/>
</dbReference>
<dbReference type="eggNOG" id="ENOG502QVEK">
    <property type="taxonomic scope" value="Eukaryota"/>
</dbReference>
<dbReference type="EMBL" id="HE806319">
    <property type="protein sequence ID" value="CCH61050.1"/>
    <property type="molecule type" value="Genomic_DNA"/>
</dbReference>
<dbReference type="Gene3D" id="2.60.120.200">
    <property type="match status" value="1"/>
</dbReference>
<accession>I2H3U8</accession>
<dbReference type="InterPro" id="IPR005052">
    <property type="entry name" value="Lectin_leg"/>
</dbReference>
<dbReference type="GO" id="GO:0005635">
    <property type="term" value="C:nuclear envelope"/>
    <property type="evidence" value="ECO:0007669"/>
    <property type="project" value="EnsemblFungi"/>
</dbReference>
<gene>
    <name evidence="8" type="primary">TBLA0D05580</name>
    <name evidence="8" type="ORF">TBLA_0D05580</name>
</gene>
<name>I2H3U8_HENB6</name>
<dbReference type="HOGENOM" id="CLU_050744_0_0_1"/>
<dbReference type="GO" id="GO:0030134">
    <property type="term" value="C:COPII-coated ER to Golgi transport vesicle"/>
    <property type="evidence" value="ECO:0007669"/>
    <property type="project" value="TreeGrafter"/>
</dbReference>
<organism evidence="8 9">
    <name type="scientific">Henningerozyma blattae (strain ATCC 34711 / CBS 6284 / DSM 70876 / NBRC 10599 / NRRL Y-10934 / UCD 77-7)</name>
    <name type="common">Yeast</name>
    <name type="synonym">Tetrapisispora blattae</name>
    <dbReference type="NCBI Taxonomy" id="1071380"/>
    <lineage>
        <taxon>Eukaryota</taxon>
        <taxon>Fungi</taxon>
        <taxon>Dikarya</taxon>
        <taxon>Ascomycota</taxon>
        <taxon>Saccharomycotina</taxon>
        <taxon>Saccharomycetes</taxon>
        <taxon>Saccharomycetales</taxon>
        <taxon>Saccharomycetaceae</taxon>
        <taxon>Henningerozyma</taxon>
    </lineage>
</organism>
<evidence type="ECO:0000256" key="2">
    <source>
        <dbReference type="ARBA" id="ARBA00022692"/>
    </source>
</evidence>
<evidence type="ECO:0000256" key="3">
    <source>
        <dbReference type="ARBA" id="ARBA00022729"/>
    </source>
</evidence>
<dbReference type="RefSeq" id="XP_004180569.1">
    <property type="nucleotide sequence ID" value="XM_004180521.1"/>
</dbReference>
<keyword evidence="2 6" id="KW-0812">Transmembrane</keyword>